<evidence type="ECO:0000313" key="3">
    <source>
        <dbReference type="EMBL" id="SEW24551.1"/>
    </source>
</evidence>
<evidence type="ECO:0000256" key="1">
    <source>
        <dbReference type="SAM" id="MobiDB-lite"/>
    </source>
</evidence>
<dbReference type="EMBL" id="FOJI01000007">
    <property type="protein sequence ID" value="SEW24551.1"/>
    <property type="molecule type" value="Genomic_DNA"/>
</dbReference>
<feature type="region of interest" description="Disordered" evidence="1">
    <location>
        <begin position="134"/>
        <end position="175"/>
    </location>
</feature>
<proteinExistence type="predicted"/>
<feature type="compositionally biased region" description="Polar residues" evidence="1">
    <location>
        <begin position="139"/>
        <end position="154"/>
    </location>
</feature>
<dbReference type="PROSITE" id="PS51257">
    <property type="entry name" value="PROKAR_LIPOPROTEIN"/>
    <property type="match status" value="1"/>
</dbReference>
<name>A0A1I0QCE5_9FIRM</name>
<evidence type="ECO:0000256" key="2">
    <source>
        <dbReference type="SAM" id="SignalP"/>
    </source>
</evidence>
<dbReference type="Gene3D" id="2.60.450.20">
    <property type="match status" value="1"/>
</dbReference>
<keyword evidence="4" id="KW-1185">Reference proteome</keyword>
<feature type="chain" id="PRO_5039696427" evidence="2">
    <location>
        <begin position="20"/>
        <end position="282"/>
    </location>
</feature>
<evidence type="ECO:0000313" key="4">
    <source>
        <dbReference type="Proteomes" id="UP000199701"/>
    </source>
</evidence>
<dbReference type="AlphaFoldDB" id="A0A1I0QCE5"/>
<dbReference type="STRING" id="99656.SAMN05421659_107176"/>
<protein>
    <submittedName>
        <fullName evidence="3">Uncharacterized protein</fullName>
    </submittedName>
</protein>
<accession>A0A1I0QCE5</accession>
<dbReference type="Proteomes" id="UP000199701">
    <property type="component" value="Unassembled WGS sequence"/>
</dbReference>
<feature type="signal peptide" evidence="2">
    <location>
        <begin position="1"/>
        <end position="19"/>
    </location>
</feature>
<keyword evidence="2" id="KW-0732">Signal</keyword>
<gene>
    <name evidence="3" type="ORF">SAMN05421659_107176</name>
</gene>
<reference evidence="3 4" key="1">
    <citation type="submission" date="2016-10" db="EMBL/GenBank/DDBJ databases">
        <authorList>
            <person name="de Groot N.N."/>
        </authorList>
    </citation>
    <scope>NUCLEOTIDE SEQUENCE [LARGE SCALE GENOMIC DNA]</scope>
    <source>
        <strain evidence="3 4">DSM 9179</strain>
    </source>
</reference>
<dbReference type="RefSeq" id="WP_092453809.1">
    <property type="nucleotide sequence ID" value="NZ_FOJI01000007.1"/>
</dbReference>
<organism evidence="3 4">
    <name type="scientific">[Clostridium] fimetarium</name>
    <dbReference type="NCBI Taxonomy" id="99656"/>
    <lineage>
        <taxon>Bacteria</taxon>
        <taxon>Bacillati</taxon>
        <taxon>Bacillota</taxon>
        <taxon>Clostridia</taxon>
        <taxon>Lachnospirales</taxon>
        <taxon>Lachnospiraceae</taxon>
    </lineage>
</organism>
<sequence length="282" mass="30258">MKKSKIKLFYLLSILLLCACNSKTSTSNVSENISQSATTISKETTADKKTITTLPDGTIIEKSSDGTTIERSSDGTTKEIQANGTVIKTAIDGTITETKIDGTVILTKTDGYRIETSPDGSTKEIQTATQLVTEKPTEAQMSTQATTESSSQVPAPTEAPITPIEAPPTEAPVATTGRTYGYYTNCTTTGLIQDKTEYGNHRPYEYFKLTESPIAYCIAYAEDALSYGVKPKFNSLLGLTSTMKEFSDYGKSKGGNGVVGVELSDFGYYNGLLVCVVSVDLN</sequence>
<dbReference type="InterPro" id="IPR047002">
    <property type="entry name" value="Tcp10_C_sf"/>
</dbReference>